<dbReference type="InterPro" id="IPR015421">
    <property type="entry name" value="PyrdxlP-dep_Trfase_major"/>
</dbReference>
<dbReference type="PANTHER" id="PTHR11601:SF50">
    <property type="entry name" value="CYSTEINE DESULFURASE ISCS 2-RELATED"/>
    <property type="match status" value="1"/>
</dbReference>
<dbReference type="InterPro" id="IPR016454">
    <property type="entry name" value="Cysteine_dSase"/>
</dbReference>
<dbReference type="PANTHER" id="PTHR11601">
    <property type="entry name" value="CYSTEINE DESULFURYLASE FAMILY MEMBER"/>
    <property type="match status" value="1"/>
</dbReference>
<comment type="caution">
    <text evidence="4">The sequence shown here is derived from an EMBL/GenBank/DDBJ whole genome shotgun (WGS) entry which is preliminary data.</text>
</comment>
<dbReference type="EMBL" id="JACOOY010000001">
    <property type="protein sequence ID" value="MBC5663947.1"/>
    <property type="molecule type" value="Genomic_DNA"/>
</dbReference>
<dbReference type="InterPro" id="IPR000192">
    <property type="entry name" value="Aminotrans_V_dom"/>
</dbReference>
<accession>A0ABR7ERI7</accession>
<dbReference type="Gene3D" id="3.40.640.10">
    <property type="entry name" value="Type I PLP-dependent aspartate aminotransferase-like (Major domain)"/>
    <property type="match status" value="1"/>
</dbReference>
<dbReference type="Proteomes" id="UP000647235">
    <property type="component" value="Unassembled WGS sequence"/>
</dbReference>
<reference evidence="4 5" key="1">
    <citation type="submission" date="2020-08" db="EMBL/GenBank/DDBJ databases">
        <title>Genome public.</title>
        <authorList>
            <person name="Liu C."/>
            <person name="Sun Q."/>
        </authorList>
    </citation>
    <scope>NUCLEOTIDE SEQUENCE [LARGE SCALE GENOMIC DNA]</scope>
    <source>
        <strain evidence="4 5">NSJ-36</strain>
    </source>
</reference>
<gene>
    <name evidence="4" type="ORF">H8S07_01420</name>
</gene>
<protein>
    <submittedName>
        <fullName evidence="4">Cysteine desulfurase</fullName>
    </submittedName>
</protein>
<dbReference type="InterPro" id="IPR015422">
    <property type="entry name" value="PyrdxlP-dep_Trfase_small"/>
</dbReference>
<evidence type="ECO:0000256" key="1">
    <source>
        <dbReference type="ARBA" id="ARBA00001933"/>
    </source>
</evidence>
<dbReference type="Gene3D" id="1.10.260.50">
    <property type="match status" value="1"/>
</dbReference>
<organism evidence="4 5">
    <name type="scientific">Dorea hominis</name>
    <dbReference type="NCBI Taxonomy" id="2763040"/>
    <lineage>
        <taxon>Bacteria</taxon>
        <taxon>Bacillati</taxon>
        <taxon>Bacillota</taxon>
        <taxon>Clostridia</taxon>
        <taxon>Lachnospirales</taxon>
        <taxon>Lachnospiraceae</taxon>
        <taxon>Dorea</taxon>
    </lineage>
</organism>
<comment type="cofactor">
    <cofactor evidence="1">
        <name>pyridoxal 5'-phosphate</name>
        <dbReference type="ChEBI" id="CHEBI:597326"/>
    </cofactor>
</comment>
<dbReference type="Gene3D" id="3.90.1150.10">
    <property type="entry name" value="Aspartate Aminotransferase, domain 1"/>
    <property type="match status" value="1"/>
</dbReference>
<dbReference type="RefSeq" id="WP_186855270.1">
    <property type="nucleotide sequence ID" value="NZ_JACOOY010000001.1"/>
</dbReference>
<dbReference type="Pfam" id="PF00266">
    <property type="entry name" value="Aminotran_5"/>
    <property type="match status" value="1"/>
</dbReference>
<dbReference type="InterPro" id="IPR015424">
    <property type="entry name" value="PyrdxlP-dep_Trfase"/>
</dbReference>
<name>A0ABR7ERI7_9FIRM</name>
<evidence type="ECO:0000313" key="4">
    <source>
        <dbReference type="EMBL" id="MBC5663947.1"/>
    </source>
</evidence>
<evidence type="ECO:0000256" key="2">
    <source>
        <dbReference type="ARBA" id="ARBA00022898"/>
    </source>
</evidence>
<keyword evidence="5" id="KW-1185">Reference proteome</keyword>
<evidence type="ECO:0000313" key="5">
    <source>
        <dbReference type="Proteomes" id="UP000647235"/>
    </source>
</evidence>
<dbReference type="SUPFAM" id="SSF53383">
    <property type="entry name" value="PLP-dependent transferases"/>
    <property type="match status" value="1"/>
</dbReference>
<feature type="domain" description="Aminotransferase class V" evidence="3">
    <location>
        <begin position="4"/>
        <end position="367"/>
    </location>
</feature>
<evidence type="ECO:0000259" key="3">
    <source>
        <dbReference type="Pfam" id="PF00266"/>
    </source>
</evidence>
<keyword evidence="2" id="KW-0663">Pyridoxal phosphate</keyword>
<dbReference type="PIRSF" id="PIRSF005572">
    <property type="entry name" value="NifS"/>
    <property type="match status" value="1"/>
</dbReference>
<sequence>MKEVYLDNSATTRAYDSVGKLVAHVMCEDYGNPSSLHRKGVEAEQYIKDTKETFARLLKVQEKEIFFTSGGTESDNLALIGTAMANRRAGNHLITTGIEHPAIINTMRYLEEQGFRVTFLPVDRYGRVQLEALKEALCDETILVSVMYVNNEVGSVQPVAEAASIVKAYNKNILFHVDAVQGFGKYRIHPKKLGVDLCSISGHKIHGPKGTGVLYIDSKVKIKPILFGGEQQKNIRSGTENVPGIAGLSLAAKTIYEDLDEKVQKMRKLKEHFIEGIARIENTTIHGLYDETSAPHIISVGFAGIRSEVLLHALEEKGIYVSSGSACASNHPQVSGVLKGIGAGQEFLDATLRFSMSEFTTSEEIDYTLDTLYNIVPVLRKYTRH</sequence>
<proteinExistence type="predicted"/>